<name>A0A932EQL8_9BACT</name>
<evidence type="ECO:0000313" key="5">
    <source>
        <dbReference type="Proteomes" id="UP000779809"/>
    </source>
</evidence>
<accession>A0A932EQL8</accession>
<dbReference type="Pfam" id="PF00072">
    <property type="entry name" value="Response_reg"/>
    <property type="match status" value="1"/>
</dbReference>
<evidence type="ECO:0000313" key="4">
    <source>
        <dbReference type="EMBL" id="MBI2679018.1"/>
    </source>
</evidence>
<dbReference type="AlphaFoldDB" id="A0A932EQL8"/>
<organism evidence="4 5">
    <name type="scientific">Candidatus Korobacter versatilis</name>
    <dbReference type="NCBI Taxonomy" id="658062"/>
    <lineage>
        <taxon>Bacteria</taxon>
        <taxon>Pseudomonadati</taxon>
        <taxon>Acidobacteriota</taxon>
        <taxon>Terriglobia</taxon>
        <taxon>Terriglobales</taxon>
        <taxon>Candidatus Korobacteraceae</taxon>
        <taxon>Candidatus Korobacter</taxon>
    </lineage>
</organism>
<dbReference type="InterPro" id="IPR001789">
    <property type="entry name" value="Sig_transdc_resp-reg_receiver"/>
</dbReference>
<dbReference type="EMBL" id="JACPNR010000011">
    <property type="protein sequence ID" value="MBI2679018.1"/>
    <property type="molecule type" value="Genomic_DNA"/>
</dbReference>
<feature type="domain" description="Response regulatory" evidence="3">
    <location>
        <begin position="4"/>
        <end position="119"/>
    </location>
</feature>
<protein>
    <submittedName>
        <fullName evidence="4">Response regulator</fullName>
    </submittedName>
</protein>
<dbReference type="SUPFAM" id="SSF52172">
    <property type="entry name" value="CheY-like"/>
    <property type="match status" value="1"/>
</dbReference>
<dbReference type="GO" id="GO:0000160">
    <property type="term" value="P:phosphorelay signal transduction system"/>
    <property type="evidence" value="ECO:0007669"/>
    <property type="project" value="InterPro"/>
</dbReference>
<sequence>MKTRVLFVDDEPGIRATLPAVLEMHDFEVTTASNVPAALELIHKEAFQVLLSDLNIGEPGDGFTVVSAMRRVQPDAVTIIITGFPAFETALEAIRSQVDDYIVKPTDAKHLVATIQNKLLSAGRPPRRSIATKRVREVIDDNRDLIVSEWLDTIERMPEIVAIPLSGKERTDHVPQVLDELVRVLRSPGPPEASRKALKAAAKHGTTRREQGYTIPMLLEEARILRCIITRIVQQNLLVVEISSLIGDLLQVEDSVCVQVNEAVRAFLGQEKKPRAA</sequence>
<dbReference type="SMART" id="SM00448">
    <property type="entry name" value="REC"/>
    <property type="match status" value="1"/>
</dbReference>
<evidence type="ECO:0000259" key="3">
    <source>
        <dbReference type="PROSITE" id="PS50110"/>
    </source>
</evidence>
<dbReference type="PANTHER" id="PTHR44591">
    <property type="entry name" value="STRESS RESPONSE REGULATOR PROTEIN 1"/>
    <property type="match status" value="1"/>
</dbReference>
<comment type="caution">
    <text evidence="4">The sequence shown here is derived from an EMBL/GenBank/DDBJ whole genome shotgun (WGS) entry which is preliminary data.</text>
</comment>
<dbReference type="PANTHER" id="PTHR44591:SF19">
    <property type="entry name" value="TWO-COMPONENT RESPONSE REGULATOR-RELATED"/>
    <property type="match status" value="1"/>
</dbReference>
<dbReference type="PROSITE" id="PS50110">
    <property type="entry name" value="RESPONSE_REGULATORY"/>
    <property type="match status" value="1"/>
</dbReference>
<evidence type="ECO:0000256" key="1">
    <source>
        <dbReference type="ARBA" id="ARBA00022553"/>
    </source>
</evidence>
<dbReference type="InterPro" id="IPR011006">
    <property type="entry name" value="CheY-like_superfamily"/>
</dbReference>
<feature type="modified residue" description="4-aspartylphosphate" evidence="2">
    <location>
        <position position="53"/>
    </location>
</feature>
<gene>
    <name evidence="4" type="ORF">HYX28_09575</name>
</gene>
<dbReference type="Gene3D" id="3.40.50.2300">
    <property type="match status" value="1"/>
</dbReference>
<dbReference type="Proteomes" id="UP000779809">
    <property type="component" value="Unassembled WGS sequence"/>
</dbReference>
<proteinExistence type="predicted"/>
<evidence type="ECO:0000256" key="2">
    <source>
        <dbReference type="PROSITE-ProRule" id="PRU00169"/>
    </source>
</evidence>
<keyword evidence="1 2" id="KW-0597">Phosphoprotein</keyword>
<dbReference type="InterPro" id="IPR050595">
    <property type="entry name" value="Bact_response_regulator"/>
</dbReference>
<reference evidence="4" key="1">
    <citation type="submission" date="2020-07" db="EMBL/GenBank/DDBJ databases">
        <title>Huge and variable diversity of episymbiotic CPR bacteria and DPANN archaea in groundwater ecosystems.</title>
        <authorList>
            <person name="He C.Y."/>
            <person name="Keren R."/>
            <person name="Whittaker M."/>
            <person name="Farag I.F."/>
            <person name="Doudna J."/>
            <person name="Cate J.H.D."/>
            <person name="Banfield J.F."/>
        </authorList>
    </citation>
    <scope>NUCLEOTIDE SEQUENCE</scope>
    <source>
        <strain evidence="4">NC_groundwater_580_Pr5_B-0.1um_64_19</strain>
    </source>
</reference>